<feature type="signal peptide" evidence="1">
    <location>
        <begin position="1"/>
        <end position="17"/>
    </location>
</feature>
<name>A0A2C5YAK5_9HYPO</name>
<organism evidence="2 3">
    <name type="scientific">Ophiocordyceps australis</name>
    <dbReference type="NCBI Taxonomy" id="1399860"/>
    <lineage>
        <taxon>Eukaryota</taxon>
        <taxon>Fungi</taxon>
        <taxon>Dikarya</taxon>
        <taxon>Ascomycota</taxon>
        <taxon>Pezizomycotina</taxon>
        <taxon>Sordariomycetes</taxon>
        <taxon>Hypocreomycetidae</taxon>
        <taxon>Hypocreales</taxon>
        <taxon>Ophiocordycipitaceae</taxon>
        <taxon>Ophiocordyceps</taxon>
    </lineage>
</organism>
<keyword evidence="1" id="KW-0732">Signal</keyword>
<protein>
    <submittedName>
        <fullName evidence="2">Uncharacterized protein</fullName>
    </submittedName>
</protein>
<evidence type="ECO:0000313" key="3">
    <source>
        <dbReference type="Proteomes" id="UP000226192"/>
    </source>
</evidence>
<accession>A0A2C5YAK5</accession>
<evidence type="ECO:0000313" key="2">
    <source>
        <dbReference type="EMBL" id="PHH65737.1"/>
    </source>
</evidence>
<dbReference type="AlphaFoldDB" id="A0A2C5YAK5"/>
<keyword evidence="3" id="KW-1185">Reference proteome</keyword>
<comment type="caution">
    <text evidence="2">The sequence shown here is derived from an EMBL/GenBank/DDBJ whole genome shotgun (WGS) entry which is preliminary data.</text>
</comment>
<reference evidence="2 3" key="1">
    <citation type="submission" date="2017-06" db="EMBL/GenBank/DDBJ databases">
        <title>Ant-infecting Ophiocordyceps genomes reveal a high diversity of potential behavioral manipulation genes and a possible major role for enterotoxins.</title>
        <authorList>
            <person name="De Bekker C."/>
            <person name="Evans H.C."/>
            <person name="Brachmann A."/>
            <person name="Hughes D.P."/>
        </authorList>
    </citation>
    <scope>NUCLEOTIDE SEQUENCE [LARGE SCALE GENOMIC DNA]</scope>
    <source>
        <strain evidence="2 3">Map64</strain>
    </source>
</reference>
<feature type="chain" id="PRO_5013356104" evidence="1">
    <location>
        <begin position="18"/>
        <end position="158"/>
    </location>
</feature>
<gene>
    <name evidence="2" type="ORF">CDD81_1464</name>
</gene>
<evidence type="ECO:0000256" key="1">
    <source>
        <dbReference type="SAM" id="SignalP"/>
    </source>
</evidence>
<dbReference type="Proteomes" id="UP000226192">
    <property type="component" value="Unassembled WGS sequence"/>
</dbReference>
<proteinExistence type="predicted"/>
<dbReference type="EMBL" id="NJET01000014">
    <property type="protein sequence ID" value="PHH65737.1"/>
    <property type="molecule type" value="Genomic_DNA"/>
</dbReference>
<sequence>MKFVVAVAPFFATLAAAGLLLEDSGLENVDRQVRDVDAYLEARKVLNKASYLYTRYVQVVQLHNHNSEWERVLKDKENDNRLVKELFATNEANVKEAQELIKSANDKLKQALSPEFADIAIAGVKRAGENLYETSTKPDSGPMFEYIRELNAKVEMPK</sequence>